<evidence type="ECO:0000313" key="5">
    <source>
        <dbReference type="Proteomes" id="UP000035930"/>
    </source>
</evidence>
<protein>
    <recommendedName>
        <fullName evidence="7">Transmembrane protein</fullName>
    </recommendedName>
</protein>
<proteinExistence type="predicted"/>
<name>A0AAP6X8M7_9GAMM</name>
<evidence type="ECO:0000313" key="6">
    <source>
        <dbReference type="Proteomes" id="UP000774689"/>
    </source>
</evidence>
<keyword evidence="2" id="KW-0812">Transmembrane</keyword>
<evidence type="ECO:0000256" key="2">
    <source>
        <dbReference type="SAM" id="Phobius"/>
    </source>
</evidence>
<evidence type="ECO:0000313" key="4">
    <source>
        <dbReference type="EMBL" id="NIY56561.1"/>
    </source>
</evidence>
<reference evidence="4" key="3">
    <citation type="journal article" date="2020" name="Int. J. Syst. Evol. Microbiol.">
        <title>Reclassification of Francisella noatunensis subsp. orientalis Ottem et al. 2009 as Francisella orientalis sp. nov., Francisella noatunensis subsp. chilensis subsp. nov. and emended description of Francisella noatunensis.</title>
        <authorList>
            <person name="Ramirez-Paredes J.G."/>
            <person name="Larsson P."/>
            <person name="Thompson K.D."/>
            <person name="Penman D.J."/>
            <person name="Busse H.J."/>
            <person name="Ohrman C."/>
            <person name="Sjodin A."/>
            <person name="Soto E."/>
            <person name="Richards R.H."/>
            <person name="Adams A."/>
            <person name="Colquhoun D.J."/>
        </authorList>
    </citation>
    <scope>NUCLEOTIDE SEQUENCE</scope>
    <source>
        <strain evidence="4">LADL-07285A</strain>
    </source>
</reference>
<reference evidence="3" key="2">
    <citation type="submission" date="2017-08" db="EMBL/GenBank/DDBJ databases">
        <title>Complete Genome Sequence of Francisella noatunensis subsp. orientalis strain FNO190.</title>
        <authorList>
            <person name="Pereira F.L."/>
            <person name="Goncalves L.A."/>
            <person name="Guilherme T.C."/>
            <person name="Soares S.C."/>
            <person name="Dorella F.A."/>
            <person name="Carvalho A.F."/>
            <person name="Leibowitz M.P."/>
            <person name="Leal C.A.G."/>
            <person name="Azevedo V.A.C."/>
            <person name="Figueiredo H.C.P."/>
        </authorList>
    </citation>
    <scope>NUCLEOTIDE SEQUENCE</scope>
    <source>
        <strain evidence="3">FNO190</strain>
    </source>
</reference>
<reference evidence="5" key="1">
    <citation type="submission" date="2015-02" db="EMBL/GenBank/DDBJ databases">
        <title>Complete genome sequence of Francisella noatunensis subsp. orientalis FNO190 isolated from farm-raised Nile tilapia in Brazil.</title>
        <authorList>
            <person name="Figueiredo H.C.P."/>
            <person name="Leal C.A.G."/>
            <person name="Pereira F.L."/>
            <person name="Soares S.C."/>
            <person name="Goncalves L.A."/>
            <person name="Dorella F.A."/>
            <person name="Carvalho A.F."/>
            <person name="Azevedo V.A.C."/>
        </authorList>
    </citation>
    <scope>NUCLEOTIDE SEQUENCE [LARGE SCALE GENOMIC DNA]</scope>
    <source>
        <strain evidence="5">FNO190</strain>
    </source>
</reference>
<evidence type="ECO:0000256" key="1">
    <source>
        <dbReference type="SAM" id="MobiDB-lite"/>
    </source>
</evidence>
<keyword evidence="5" id="KW-1185">Reference proteome</keyword>
<dbReference type="Proteomes" id="UP000035930">
    <property type="component" value="Chromosome"/>
</dbReference>
<feature type="transmembrane region" description="Helical" evidence="2">
    <location>
        <begin position="53"/>
        <end position="71"/>
    </location>
</feature>
<keyword evidence="2" id="KW-1133">Transmembrane helix</keyword>
<organism evidence="4 6">
    <name type="scientific">Francisella orientalis</name>
    <dbReference type="NCBI Taxonomy" id="299583"/>
    <lineage>
        <taxon>Bacteria</taxon>
        <taxon>Pseudomonadati</taxon>
        <taxon>Pseudomonadota</taxon>
        <taxon>Gammaproteobacteria</taxon>
        <taxon>Thiotrichales</taxon>
        <taxon>Francisellaceae</taxon>
        <taxon>Francisella</taxon>
    </lineage>
</organism>
<dbReference type="Proteomes" id="UP000774689">
    <property type="component" value="Unassembled WGS sequence"/>
</dbReference>
<keyword evidence="2" id="KW-0472">Membrane</keyword>
<dbReference type="EMBL" id="QPQM01000011">
    <property type="protein sequence ID" value="NIY56561.1"/>
    <property type="molecule type" value="Genomic_DNA"/>
</dbReference>
<dbReference type="EMBL" id="CP011923">
    <property type="protein sequence ID" value="AKN89173.1"/>
    <property type="molecule type" value="Genomic_DNA"/>
</dbReference>
<accession>A0AAP6X8M7</accession>
<dbReference type="AlphaFoldDB" id="A0AAP6X8M7"/>
<dbReference type="RefSeq" id="WP_014714779.1">
    <property type="nucleotide sequence ID" value="NZ_CP011923.2"/>
</dbReference>
<dbReference type="GeneID" id="45433645"/>
<sequence length="90" mass="10733">MRSLQEKLQDYKNKHQDKQKEKIQLQDIKEIKQKVIKQPGKLLQQQSQNKDEYLRFFILVSMIVLAIIYILNTGASTQYVNQYVKLQAFC</sequence>
<gene>
    <name evidence="4" type="ORF">CHQ83_04300</name>
    <name evidence="3" type="ORF">FNO190_1554</name>
</gene>
<evidence type="ECO:0008006" key="7">
    <source>
        <dbReference type="Google" id="ProtNLM"/>
    </source>
</evidence>
<feature type="region of interest" description="Disordered" evidence="1">
    <location>
        <begin position="1"/>
        <end position="20"/>
    </location>
</feature>
<evidence type="ECO:0000313" key="3">
    <source>
        <dbReference type="EMBL" id="AKN89173.1"/>
    </source>
</evidence>